<evidence type="ECO:0000313" key="1">
    <source>
        <dbReference type="EMBL" id="KAH9415703.1"/>
    </source>
</evidence>
<keyword evidence="2" id="KW-1185">Reference proteome</keyword>
<sequence length="107" mass="12360">MLENQQVICIDRLLQAIVRPMTVVTAEVLVLIASPSDDVLSDDDCSLFFFDDAGRGNIFQITQGIELKWKKVKCCYRIDRINEIIDEIIIFMKRKMSKDKDSFKLSL</sequence>
<proteinExistence type="predicted"/>
<evidence type="ECO:0000313" key="2">
    <source>
        <dbReference type="Proteomes" id="UP000887458"/>
    </source>
</evidence>
<dbReference type="Proteomes" id="UP000887458">
    <property type="component" value="Unassembled WGS sequence"/>
</dbReference>
<gene>
    <name evidence="1" type="ORF">DERP_000193</name>
</gene>
<accession>A0ABQ8IZG3</accession>
<reference evidence="1 2" key="1">
    <citation type="journal article" date="2018" name="J. Allergy Clin. Immunol.">
        <title>High-quality assembly of Dermatophagoides pteronyssinus genome and transcriptome reveals a wide range of novel allergens.</title>
        <authorList>
            <person name="Liu X.Y."/>
            <person name="Yang K.Y."/>
            <person name="Wang M.Q."/>
            <person name="Kwok J.S."/>
            <person name="Zeng X."/>
            <person name="Yang Z."/>
            <person name="Xiao X.J."/>
            <person name="Lau C.P."/>
            <person name="Li Y."/>
            <person name="Huang Z.M."/>
            <person name="Ba J.G."/>
            <person name="Yim A.K."/>
            <person name="Ouyang C.Y."/>
            <person name="Ngai S.M."/>
            <person name="Chan T.F."/>
            <person name="Leung E.L."/>
            <person name="Liu L."/>
            <person name="Liu Z.G."/>
            <person name="Tsui S.K."/>
        </authorList>
    </citation>
    <scope>NUCLEOTIDE SEQUENCE [LARGE SCALE GENOMIC DNA]</scope>
    <source>
        <strain evidence="1">Derp</strain>
    </source>
</reference>
<protein>
    <submittedName>
        <fullName evidence="1">Uncharacterized protein</fullName>
    </submittedName>
</protein>
<reference evidence="1 2" key="2">
    <citation type="journal article" date="2022" name="Mol. Biol. Evol.">
        <title>Comparative Genomics Reveals Insights into the Divergent Evolution of Astigmatic Mites and Household Pest Adaptations.</title>
        <authorList>
            <person name="Xiong Q."/>
            <person name="Wan A.T."/>
            <person name="Liu X."/>
            <person name="Fung C.S."/>
            <person name="Xiao X."/>
            <person name="Malainual N."/>
            <person name="Hou J."/>
            <person name="Wang L."/>
            <person name="Wang M."/>
            <person name="Yang K.Y."/>
            <person name="Cui Y."/>
            <person name="Leung E.L."/>
            <person name="Nong W."/>
            <person name="Shin S.K."/>
            <person name="Au S.W."/>
            <person name="Jeong K.Y."/>
            <person name="Chew F.T."/>
            <person name="Hui J.H."/>
            <person name="Leung T.F."/>
            <person name="Tungtrongchitr A."/>
            <person name="Zhong N."/>
            <person name="Liu Z."/>
            <person name="Tsui S.K."/>
        </authorList>
    </citation>
    <scope>NUCLEOTIDE SEQUENCE [LARGE SCALE GENOMIC DNA]</scope>
    <source>
        <strain evidence="1">Derp</strain>
    </source>
</reference>
<organism evidence="1 2">
    <name type="scientific">Dermatophagoides pteronyssinus</name>
    <name type="common">European house dust mite</name>
    <dbReference type="NCBI Taxonomy" id="6956"/>
    <lineage>
        <taxon>Eukaryota</taxon>
        <taxon>Metazoa</taxon>
        <taxon>Ecdysozoa</taxon>
        <taxon>Arthropoda</taxon>
        <taxon>Chelicerata</taxon>
        <taxon>Arachnida</taxon>
        <taxon>Acari</taxon>
        <taxon>Acariformes</taxon>
        <taxon>Sarcoptiformes</taxon>
        <taxon>Astigmata</taxon>
        <taxon>Psoroptidia</taxon>
        <taxon>Analgoidea</taxon>
        <taxon>Pyroglyphidae</taxon>
        <taxon>Dermatophagoidinae</taxon>
        <taxon>Dermatophagoides</taxon>
    </lineage>
</organism>
<comment type="caution">
    <text evidence="1">The sequence shown here is derived from an EMBL/GenBank/DDBJ whole genome shotgun (WGS) entry which is preliminary data.</text>
</comment>
<dbReference type="EMBL" id="NJHN03000095">
    <property type="protein sequence ID" value="KAH9415703.1"/>
    <property type="molecule type" value="Genomic_DNA"/>
</dbReference>
<name>A0ABQ8IZG3_DERPT</name>